<dbReference type="RefSeq" id="WP_281882196.1">
    <property type="nucleotide sequence ID" value="NZ_BSDP01000001.1"/>
</dbReference>
<keyword evidence="4" id="KW-1133">Transmembrane helix</keyword>
<dbReference type="Gene3D" id="3.30.565.10">
    <property type="entry name" value="Histidine kinase-like ATPase, C-terminal domain"/>
    <property type="match status" value="1"/>
</dbReference>
<evidence type="ECO:0000313" key="6">
    <source>
        <dbReference type="EMBL" id="GLI26198.1"/>
    </source>
</evidence>
<evidence type="ECO:0000256" key="1">
    <source>
        <dbReference type="ARBA" id="ARBA00022679"/>
    </source>
</evidence>
<name>A0A9W6CYI9_9MICO</name>
<keyword evidence="7" id="KW-1185">Reference proteome</keyword>
<dbReference type="PANTHER" id="PTHR24421">
    <property type="entry name" value="NITRATE/NITRITE SENSOR PROTEIN NARX-RELATED"/>
    <property type="match status" value="1"/>
</dbReference>
<dbReference type="SUPFAM" id="SSF55874">
    <property type="entry name" value="ATPase domain of HSP90 chaperone/DNA topoisomerase II/histidine kinase"/>
    <property type="match status" value="1"/>
</dbReference>
<comment type="caution">
    <text evidence="6">The sequence shown here is derived from an EMBL/GenBank/DDBJ whole genome shotgun (WGS) entry which is preliminary data.</text>
</comment>
<keyword evidence="2" id="KW-0418">Kinase</keyword>
<evidence type="ECO:0000256" key="3">
    <source>
        <dbReference type="ARBA" id="ARBA00023012"/>
    </source>
</evidence>
<reference evidence="6" key="1">
    <citation type="submission" date="2022-12" db="EMBL/GenBank/DDBJ databases">
        <title>Reference genome sequencing for broad-spectrum identification of bacterial and archaeal isolates by mass spectrometry.</title>
        <authorList>
            <person name="Sekiguchi Y."/>
            <person name="Tourlousse D.M."/>
        </authorList>
    </citation>
    <scope>NUCLEOTIDE SEQUENCE</scope>
    <source>
        <strain evidence="6">14</strain>
    </source>
</reference>
<dbReference type="InterPro" id="IPR050482">
    <property type="entry name" value="Sensor_HK_TwoCompSys"/>
</dbReference>
<keyword evidence="4" id="KW-0812">Transmembrane</keyword>
<evidence type="ECO:0000256" key="4">
    <source>
        <dbReference type="SAM" id="Phobius"/>
    </source>
</evidence>
<feature type="transmembrane region" description="Helical" evidence="4">
    <location>
        <begin position="154"/>
        <end position="173"/>
    </location>
</feature>
<accession>A0A9W6CYI9</accession>
<evidence type="ECO:0000256" key="2">
    <source>
        <dbReference type="ARBA" id="ARBA00022777"/>
    </source>
</evidence>
<feature type="transmembrane region" description="Helical" evidence="4">
    <location>
        <begin position="24"/>
        <end position="43"/>
    </location>
</feature>
<dbReference type="CDD" id="cd16917">
    <property type="entry name" value="HATPase_UhpB-NarQ-NarX-like"/>
    <property type="match status" value="1"/>
</dbReference>
<feature type="transmembrane region" description="Helical" evidence="4">
    <location>
        <begin position="127"/>
        <end position="148"/>
    </location>
</feature>
<protein>
    <recommendedName>
        <fullName evidence="5">Histidine kinase/HSP90-like ATPase domain-containing protein</fullName>
    </recommendedName>
</protein>
<evidence type="ECO:0000313" key="7">
    <source>
        <dbReference type="Proteomes" id="UP001144396"/>
    </source>
</evidence>
<dbReference type="GO" id="GO:0000160">
    <property type="term" value="P:phosphorelay signal transduction system"/>
    <property type="evidence" value="ECO:0007669"/>
    <property type="project" value="UniProtKB-KW"/>
</dbReference>
<keyword evidence="4" id="KW-0472">Membrane</keyword>
<keyword evidence="3" id="KW-0902">Two-component regulatory system</keyword>
<evidence type="ECO:0000259" key="5">
    <source>
        <dbReference type="Pfam" id="PF02518"/>
    </source>
</evidence>
<feature type="domain" description="Histidine kinase/HSP90-like ATPase" evidence="5">
    <location>
        <begin position="294"/>
        <end position="383"/>
    </location>
</feature>
<feature type="transmembrane region" description="Helical" evidence="4">
    <location>
        <begin position="75"/>
        <end position="96"/>
    </location>
</feature>
<dbReference type="Proteomes" id="UP001144396">
    <property type="component" value="Unassembled WGS sequence"/>
</dbReference>
<sequence>MSTGTSRDQVAEVFGRALTTSMRWGAYAALGPAWLMALVSAVMAGGPEAWSAFGVLSASAATLALVVLRPSAWGSALHLVVGGVATYVVATLVLTAFPLPGFASTILVAVPWLVIILAGTPRTRSSIAVWWAVLSYLVGMVALGTAIAVAGLPWVVNLPATIAFALVLTVRVYDVRNLHSGRRQAAGLHRAQRVVREIAIRREFEARATARLHDTALNHLLALGGRGSGPLDPALRSAILHDLELIVGRDWSEEARDPGPSALQSAVSVAQRHGLEVRVSGTPEALDRLRPETSEALRDAIAQCLVNVADHSGAREAEVAVATDGDELTVAVVDDGSGFDPAGVPEDRLGIRASVRGRIEQVGGQVQLWSTPGVGTTVLLAVPGAGR</sequence>
<keyword evidence="1" id="KW-0808">Transferase</keyword>
<dbReference type="GO" id="GO:0016301">
    <property type="term" value="F:kinase activity"/>
    <property type="evidence" value="ECO:0007669"/>
    <property type="project" value="UniProtKB-KW"/>
</dbReference>
<dbReference type="InterPro" id="IPR003594">
    <property type="entry name" value="HATPase_dom"/>
</dbReference>
<dbReference type="Pfam" id="PF02518">
    <property type="entry name" value="HATPase_c"/>
    <property type="match status" value="1"/>
</dbReference>
<dbReference type="EMBL" id="BSDP01000001">
    <property type="protein sequence ID" value="GLI26198.1"/>
    <property type="molecule type" value="Genomic_DNA"/>
</dbReference>
<dbReference type="InterPro" id="IPR036890">
    <property type="entry name" value="HATPase_C_sf"/>
</dbReference>
<gene>
    <name evidence="6" type="ORF">ARHIZOSPH14_04400</name>
</gene>
<organism evidence="6 7">
    <name type="scientific">Agromyces rhizosphaerae</name>
    <dbReference type="NCBI Taxonomy" id="88374"/>
    <lineage>
        <taxon>Bacteria</taxon>
        <taxon>Bacillati</taxon>
        <taxon>Actinomycetota</taxon>
        <taxon>Actinomycetes</taxon>
        <taxon>Micrococcales</taxon>
        <taxon>Microbacteriaceae</taxon>
        <taxon>Agromyces</taxon>
    </lineage>
</organism>
<proteinExistence type="predicted"/>
<feature type="transmembrane region" description="Helical" evidence="4">
    <location>
        <begin position="102"/>
        <end position="120"/>
    </location>
</feature>
<feature type="transmembrane region" description="Helical" evidence="4">
    <location>
        <begin position="49"/>
        <end position="68"/>
    </location>
</feature>
<dbReference type="AlphaFoldDB" id="A0A9W6CYI9"/>
<dbReference type="PANTHER" id="PTHR24421:SF61">
    <property type="entry name" value="OXYGEN SENSOR HISTIDINE KINASE NREB"/>
    <property type="match status" value="1"/>
</dbReference>